<dbReference type="GO" id="GO:0009279">
    <property type="term" value="C:cell outer membrane"/>
    <property type="evidence" value="ECO:0007669"/>
    <property type="project" value="UniProtKB-SubCell"/>
</dbReference>
<comment type="subcellular location">
    <subcellularLocation>
        <location evidence="1">Cell outer membrane</location>
    </subcellularLocation>
</comment>
<evidence type="ECO:0000313" key="11">
    <source>
        <dbReference type="EMBL" id="CAI4033227.1"/>
    </source>
</evidence>
<evidence type="ECO:0000256" key="5">
    <source>
        <dbReference type="ARBA" id="ARBA00023237"/>
    </source>
</evidence>
<sequence length="260" mass="28164">MVRQVSRHVAVCAGLCFLVLPGCSGGKWFSSTSDAEYVQTHRSAGTSSHGEDSQSVGSPSLDGGSSDEMVAGDGVRHDAPALSKTSPGVSPETVDGGTLRGLDRLNPGQEPSEERVGQGAISSRMLTATGEQSDRRMAELRREEEAAIEAGLRDAFFGFDLWSISNETMTGLSANAEWIKRNPRAQIRVSGHCDERGTNDYNVVLGEKRAKAVKRVLSDLGVNPKQVSIISFGKNRPFCSEHDESCYQQNRRGHFFLSMK</sequence>
<evidence type="ECO:0000313" key="12">
    <source>
        <dbReference type="Proteomes" id="UP001179121"/>
    </source>
</evidence>
<dbReference type="GO" id="GO:0051301">
    <property type="term" value="P:cell division"/>
    <property type="evidence" value="ECO:0007669"/>
    <property type="project" value="InterPro"/>
</dbReference>
<evidence type="ECO:0000256" key="4">
    <source>
        <dbReference type="ARBA" id="ARBA00023139"/>
    </source>
</evidence>
<comment type="similarity">
    <text evidence="7">Belongs to the Pal lipoprotein family.</text>
</comment>
<dbReference type="CDD" id="cd07185">
    <property type="entry name" value="OmpA_C-like"/>
    <property type="match status" value="1"/>
</dbReference>
<evidence type="ECO:0000256" key="3">
    <source>
        <dbReference type="ARBA" id="ARBA00023136"/>
    </source>
</evidence>
<keyword evidence="12" id="KW-1185">Reference proteome</keyword>
<feature type="compositionally biased region" description="Polar residues" evidence="9">
    <location>
        <begin position="40"/>
        <end position="58"/>
    </location>
</feature>
<feature type="region of interest" description="Disordered" evidence="9">
    <location>
        <begin position="40"/>
        <end position="138"/>
    </location>
</feature>
<dbReference type="InterPro" id="IPR006664">
    <property type="entry name" value="OMP_bac"/>
</dbReference>
<dbReference type="InterPro" id="IPR006665">
    <property type="entry name" value="OmpA-like"/>
</dbReference>
<feature type="compositionally biased region" description="Polar residues" evidence="9">
    <location>
        <begin position="120"/>
        <end position="131"/>
    </location>
</feature>
<protein>
    <recommendedName>
        <fullName evidence="7">Peptidoglycan-associated protein</fullName>
    </recommendedName>
</protein>
<keyword evidence="3 8" id="KW-0472">Membrane</keyword>
<dbReference type="InterPro" id="IPR050330">
    <property type="entry name" value="Bact_OuterMem_StrucFunc"/>
</dbReference>
<dbReference type="PANTHER" id="PTHR30329">
    <property type="entry name" value="STATOR ELEMENT OF FLAGELLAR MOTOR COMPLEX"/>
    <property type="match status" value="1"/>
</dbReference>
<keyword evidence="5" id="KW-0998">Cell outer membrane</keyword>
<keyword evidence="4" id="KW-0564">Palmitate</keyword>
<keyword evidence="6" id="KW-0449">Lipoprotein</keyword>
<dbReference type="KEGG" id="nti:DNFV4_03661"/>
<evidence type="ECO:0000256" key="2">
    <source>
        <dbReference type="ARBA" id="ARBA00022729"/>
    </source>
</evidence>
<evidence type="ECO:0000256" key="9">
    <source>
        <dbReference type="SAM" id="MobiDB-lite"/>
    </source>
</evidence>
<dbReference type="InterPro" id="IPR036737">
    <property type="entry name" value="OmpA-like_sf"/>
</dbReference>
<dbReference type="AlphaFoldDB" id="A0AA86T7V3"/>
<evidence type="ECO:0000256" key="1">
    <source>
        <dbReference type="ARBA" id="ARBA00004442"/>
    </source>
</evidence>
<dbReference type="InterPro" id="IPR039001">
    <property type="entry name" value="Pal"/>
</dbReference>
<evidence type="ECO:0000256" key="7">
    <source>
        <dbReference type="HAMAP-Rule" id="MF_02204"/>
    </source>
</evidence>
<keyword evidence="2" id="KW-0732">Signal</keyword>
<dbReference type="HAMAP" id="MF_02204">
    <property type="entry name" value="Pal"/>
    <property type="match status" value="1"/>
</dbReference>
<accession>A0AA86T7V3</accession>
<evidence type="ECO:0000256" key="8">
    <source>
        <dbReference type="PROSITE-ProRule" id="PRU00473"/>
    </source>
</evidence>
<evidence type="ECO:0000259" key="10">
    <source>
        <dbReference type="PROSITE" id="PS51123"/>
    </source>
</evidence>
<dbReference type="PROSITE" id="PS51123">
    <property type="entry name" value="OMPA_2"/>
    <property type="match status" value="1"/>
</dbReference>
<gene>
    <name evidence="7" type="primary">pal</name>
    <name evidence="11" type="ORF">DNFV4_03661</name>
</gene>
<feature type="domain" description="OmpA-like" evidence="10">
    <location>
        <begin position="144"/>
        <end position="260"/>
    </location>
</feature>
<organism evidence="11 12">
    <name type="scientific">Nitrospira tepida</name>
    <dbReference type="NCBI Taxonomy" id="2973512"/>
    <lineage>
        <taxon>Bacteria</taxon>
        <taxon>Pseudomonadati</taxon>
        <taxon>Nitrospirota</taxon>
        <taxon>Nitrospiria</taxon>
        <taxon>Nitrospirales</taxon>
        <taxon>Nitrospiraceae</taxon>
        <taxon>Nitrospira</taxon>
    </lineage>
</organism>
<proteinExistence type="inferred from homology"/>
<name>A0AA86T7V3_9BACT</name>
<dbReference type="PANTHER" id="PTHR30329:SF21">
    <property type="entry name" value="LIPOPROTEIN YIAD-RELATED"/>
    <property type="match status" value="1"/>
</dbReference>
<dbReference type="SUPFAM" id="SSF103088">
    <property type="entry name" value="OmpA-like"/>
    <property type="match status" value="1"/>
</dbReference>
<evidence type="ECO:0000256" key="6">
    <source>
        <dbReference type="ARBA" id="ARBA00023288"/>
    </source>
</evidence>
<dbReference type="PRINTS" id="PR01021">
    <property type="entry name" value="OMPADOMAIN"/>
</dbReference>
<dbReference type="Proteomes" id="UP001179121">
    <property type="component" value="Chromosome"/>
</dbReference>
<dbReference type="EMBL" id="OX365700">
    <property type="protein sequence ID" value="CAI4033227.1"/>
    <property type="molecule type" value="Genomic_DNA"/>
</dbReference>
<dbReference type="Pfam" id="PF00691">
    <property type="entry name" value="OmpA"/>
    <property type="match status" value="1"/>
</dbReference>
<dbReference type="Gene3D" id="3.30.1330.60">
    <property type="entry name" value="OmpA-like domain"/>
    <property type="match status" value="1"/>
</dbReference>
<reference evidence="11" key="1">
    <citation type="submission" date="2022-10" db="EMBL/GenBank/DDBJ databases">
        <authorList>
            <person name="Koch H."/>
        </authorList>
    </citation>
    <scope>NUCLEOTIDE SEQUENCE</scope>
    <source>
        <strain evidence="11">DNF</strain>
    </source>
</reference>